<reference evidence="1" key="1">
    <citation type="submission" date="2018-04" db="EMBL/GenBank/DDBJ databases">
        <title>Whole genome sequencing of Hypsizygus marmoreus.</title>
        <authorList>
            <person name="Choi I.-G."/>
            <person name="Min B."/>
            <person name="Kim J.-G."/>
            <person name="Kim S."/>
            <person name="Oh Y.-L."/>
            <person name="Kong W.-S."/>
            <person name="Park H."/>
            <person name="Jeong J."/>
            <person name="Song E.-S."/>
        </authorList>
    </citation>
    <scope>NUCLEOTIDE SEQUENCE [LARGE SCALE GENOMIC DNA]</scope>
    <source>
        <strain evidence="1">51987-8</strain>
    </source>
</reference>
<keyword evidence="2" id="KW-1185">Reference proteome</keyword>
<dbReference type="Proteomes" id="UP000076154">
    <property type="component" value="Unassembled WGS sequence"/>
</dbReference>
<accession>A0A369J6A7</accession>
<proteinExistence type="predicted"/>
<dbReference type="AlphaFoldDB" id="A0A369J6A7"/>
<protein>
    <submittedName>
        <fullName evidence="1">Uncharacterized protein</fullName>
    </submittedName>
</protein>
<comment type="caution">
    <text evidence="1">The sequence shown here is derived from an EMBL/GenBank/DDBJ whole genome shotgun (WGS) entry which is preliminary data.</text>
</comment>
<organism evidence="1 2">
    <name type="scientific">Hypsizygus marmoreus</name>
    <name type="common">White beech mushroom</name>
    <name type="synonym">Agaricus marmoreus</name>
    <dbReference type="NCBI Taxonomy" id="39966"/>
    <lineage>
        <taxon>Eukaryota</taxon>
        <taxon>Fungi</taxon>
        <taxon>Dikarya</taxon>
        <taxon>Basidiomycota</taxon>
        <taxon>Agaricomycotina</taxon>
        <taxon>Agaricomycetes</taxon>
        <taxon>Agaricomycetidae</taxon>
        <taxon>Agaricales</taxon>
        <taxon>Tricholomatineae</taxon>
        <taxon>Lyophyllaceae</taxon>
        <taxon>Hypsizygus</taxon>
    </lineage>
</organism>
<name>A0A369J6A7_HYPMA</name>
<gene>
    <name evidence="1" type="ORF">Hypma_001046</name>
</gene>
<evidence type="ECO:0000313" key="1">
    <source>
        <dbReference type="EMBL" id="RDB17599.1"/>
    </source>
</evidence>
<evidence type="ECO:0000313" key="2">
    <source>
        <dbReference type="Proteomes" id="UP000076154"/>
    </source>
</evidence>
<dbReference type="EMBL" id="LUEZ02000110">
    <property type="protein sequence ID" value="RDB17599.1"/>
    <property type="molecule type" value="Genomic_DNA"/>
</dbReference>
<sequence length="272" mass="30082">MAQEFPTIANASFNALDSSTSDSNADAILMHAISARDDDISGSKDLRFDSCLIIIGCVTIDTAVEMLCFKIRHLELSMENLRATEVEIEEESCATMFEYITDLKVILRAGRAYIASLPPGQIRHTDPGVISTKRAAVEAHGEIEWVRCWRNNAHTPLPNSGAPSLQRSLCARHCLKNIYRPLALPPRLTQTVAQNHPNSSPLTAPELWKTDDGASPSQSVCVEIEACAIYHLLPNSVLCSHKFIMNFEVYHKRELPTDVESDTYLTQGRSGS</sequence>
<dbReference type="InParanoid" id="A0A369J6A7"/>